<dbReference type="EMBL" id="CADEBC010000554">
    <property type="protein sequence ID" value="CAB3252285.1"/>
    <property type="molecule type" value="Genomic_DNA"/>
</dbReference>
<reference evidence="2 3" key="1">
    <citation type="submission" date="2020-04" db="EMBL/GenBank/DDBJ databases">
        <authorList>
            <person name="Wallbank WR R."/>
            <person name="Pardo Diaz C."/>
            <person name="Kozak K."/>
            <person name="Martin S."/>
            <person name="Jiggins C."/>
            <person name="Moest M."/>
            <person name="Warren A I."/>
            <person name="Byers J.R.P. K."/>
            <person name="Montejo-Kovacevich G."/>
            <person name="Yen C E."/>
        </authorList>
    </citation>
    <scope>NUCLEOTIDE SEQUENCE [LARGE SCALE GENOMIC DNA]</scope>
</reference>
<feature type="region of interest" description="Disordered" evidence="1">
    <location>
        <begin position="93"/>
        <end position="114"/>
    </location>
</feature>
<accession>A0A8S1AQA7</accession>
<evidence type="ECO:0000313" key="2">
    <source>
        <dbReference type="EMBL" id="CAB3252285.1"/>
    </source>
</evidence>
<keyword evidence="3" id="KW-1185">Reference proteome</keyword>
<evidence type="ECO:0000313" key="3">
    <source>
        <dbReference type="Proteomes" id="UP000494106"/>
    </source>
</evidence>
<name>A0A8S1AQA7_ARCPL</name>
<organism evidence="2 3">
    <name type="scientific">Arctia plantaginis</name>
    <name type="common">Wood tiger moth</name>
    <name type="synonym">Phalaena plantaginis</name>
    <dbReference type="NCBI Taxonomy" id="874455"/>
    <lineage>
        <taxon>Eukaryota</taxon>
        <taxon>Metazoa</taxon>
        <taxon>Ecdysozoa</taxon>
        <taxon>Arthropoda</taxon>
        <taxon>Hexapoda</taxon>
        <taxon>Insecta</taxon>
        <taxon>Pterygota</taxon>
        <taxon>Neoptera</taxon>
        <taxon>Endopterygota</taxon>
        <taxon>Lepidoptera</taxon>
        <taxon>Glossata</taxon>
        <taxon>Ditrysia</taxon>
        <taxon>Noctuoidea</taxon>
        <taxon>Erebidae</taxon>
        <taxon>Arctiinae</taxon>
        <taxon>Arctia</taxon>
    </lineage>
</organism>
<comment type="caution">
    <text evidence="2">The sequence shown here is derived from an EMBL/GenBank/DDBJ whole genome shotgun (WGS) entry which is preliminary data.</text>
</comment>
<dbReference type="Proteomes" id="UP000494106">
    <property type="component" value="Unassembled WGS sequence"/>
</dbReference>
<gene>
    <name evidence="2" type="ORF">APLA_LOCUS13431</name>
</gene>
<dbReference type="AlphaFoldDB" id="A0A8S1AQA7"/>
<proteinExistence type="predicted"/>
<sequence length="114" mass="12572">MNKVKRLSCLSFLYDPRVLIRLIGTSKEISGRQSACLSCPVEYVPRTYDPYIQLPADCSLLPNLGKESLECHAIIQKPESELLTVPIFPSTVKRVPGNSSQDADADASNYDMGP</sequence>
<evidence type="ECO:0000256" key="1">
    <source>
        <dbReference type="SAM" id="MobiDB-lite"/>
    </source>
</evidence>
<protein>
    <submittedName>
        <fullName evidence="2">Uncharacterized protein</fullName>
    </submittedName>
</protein>